<gene>
    <name evidence="3" type="ORF">hCG_1647356</name>
</gene>
<reference evidence="3" key="1">
    <citation type="journal article" date="2001" name="Science">
        <title>The sequence of the human genome.</title>
        <authorList>
            <person name="Venter J.C."/>
            <person name="Adams M.D."/>
            <person name="Myers E.W."/>
            <person name="Li P.W."/>
            <person name="Mural R.J."/>
            <person name="Sutton G.G."/>
            <person name="Smith H.O."/>
            <person name="Yandell M."/>
            <person name="Evans C.A."/>
            <person name="Holt R.A."/>
            <person name="Gocayne J.D."/>
            <person name="Amanatides P."/>
            <person name="Ballew R.M."/>
            <person name="Huson D.H."/>
            <person name="Wortman J.R."/>
            <person name="Zhang Q."/>
            <person name="Kodira C.D."/>
            <person name="Zheng X.H."/>
            <person name="Chen L."/>
            <person name="Skupski M."/>
            <person name="Subramanian G."/>
            <person name="Thomas P.D."/>
            <person name="Zhang J."/>
            <person name="Gabor Miklos G.L."/>
            <person name="Nelson C."/>
            <person name="Broder S."/>
            <person name="Clark A.G."/>
            <person name="Nadeau J."/>
            <person name="McKusick V.A."/>
            <person name="Zinder N."/>
            <person name="Levine A.J."/>
            <person name="Roberts R.J."/>
            <person name="Simon M."/>
            <person name="Slayman C."/>
            <person name="Hunkapiller M."/>
            <person name="Bolanos R."/>
            <person name="Delcher A."/>
            <person name="Dew I."/>
            <person name="Fasulo D."/>
            <person name="Flanigan M."/>
            <person name="Florea L."/>
            <person name="Halpern A."/>
            <person name="Hannenhalli S."/>
            <person name="Kravitz S."/>
            <person name="Levy S."/>
            <person name="Mobarry C."/>
            <person name="Reinert K."/>
            <person name="Remington K."/>
            <person name="Abu-Threideh J."/>
            <person name="Beasley E."/>
            <person name="Biddick K."/>
            <person name="Bonazzi V."/>
            <person name="Brandon R."/>
            <person name="Cargill M."/>
            <person name="Chandramouliswaran I."/>
            <person name="Charlab R."/>
            <person name="Chaturvedi K."/>
            <person name="Deng Z."/>
            <person name="Di Francesco V."/>
            <person name="Dunn P."/>
            <person name="Eilbeck K."/>
            <person name="Evangelista C."/>
            <person name="Gabrielian A.E."/>
            <person name="Gan W."/>
            <person name="Ge W."/>
            <person name="Gong F."/>
            <person name="Gu Z."/>
            <person name="Guan P."/>
            <person name="Heiman T.J."/>
            <person name="Higgins M.E."/>
            <person name="Ji R.R."/>
            <person name="Ke Z."/>
            <person name="Ketchum K.A."/>
            <person name="Lai Z."/>
            <person name="Lei Y."/>
            <person name="Li Z."/>
            <person name="Li J."/>
            <person name="Liang Y."/>
            <person name="Lin X."/>
            <person name="Lu F."/>
            <person name="Merkulov G.V."/>
            <person name="Milshina N."/>
            <person name="Moore H.M."/>
            <person name="Naik A.K."/>
            <person name="Narayan V.A."/>
            <person name="Neelam B."/>
            <person name="Nusskern D."/>
            <person name="Rusch D.B."/>
            <person name="Salzberg S."/>
            <person name="Shao W."/>
            <person name="Shue B."/>
            <person name="Sun J."/>
            <person name="Wang Z."/>
            <person name="Wang A."/>
            <person name="Wang X."/>
            <person name="Wang J."/>
            <person name="Wei M."/>
            <person name="Wides R."/>
            <person name="Xiao C."/>
            <person name="Yan C."/>
            <person name="Yao A."/>
            <person name="Ye J."/>
            <person name="Zhan M."/>
            <person name="Zhang W."/>
            <person name="Zhang H."/>
            <person name="Zhao Q."/>
            <person name="Zheng L."/>
            <person name="Zhong F."/>
            <person name="Zhong W."/>
            <person name="Zhu S."/>
            <person name="Zhao S."/>
            <person name="Gilbert D."/>
            <person name="Baumhueter S."/>
            <person name="Spier G."/>
            <person name="Carter C."/>
            <person name="Cravchik A."/>
            <person name="Woodage T."/>
            <person name="Ali F."/>
            <person name="An H."/>
            <person name="Awe A."/>
            <person name="Baldwin D."/>
            <person name="Baden H."/>
            <person name="Barnstead M."/>
            <person name="Barrow I."/>
            <person name="Beeson K."/>
            <person name="Busam D."/>
            <person name="Carver A."/>
            <person name="Center A."/>
            <person name="Cheng M.L."/>
            <person name="Curry L."/>
            <person name="Danaher S."/>
            <person name="Davenport L."/>
            <person name="Desilets R."/>
            <person name="Dietz S."/>
            <person name="Dodson K."/>
            <person name="Doup L."/>
            <person name="Ferriera S."/>
            <person name="Garg N."/>
            <person name="Gluecksmann A."/>
            <person name="Hart B."/>
            <person name="Haynes J."/>
            <person name="Haynes C."/>
            <person name="Heiner C."/>
            <person name="Hladun S."/>
            <person name="Hostin D."/>
            <person name="Houck J."/>
            <person name="Howland T."/>
            <person name="Ibegwam C."/>
            <person name="Johnson J."/>
            <person name="Kalush F."/>
            <person name="Kline L."/>
            <person name="Koduru S."/>
            <person name="Love A."/>
            <person name="Mann F."/>
            <person name="May D."/>
            <person name="McCawley S."/>
            <person name="McIntosh T."/>
            <person name="McMullen I."/>
            <person name="Moy M."/>
            <person name="Moy L."/>
            <person name="Murphy B."/>
            <person name="Nelson K."/>
            <person name="Pfannkoch C."/>
            <person name="Pratts E."/>
            <person name="Puri V."/>
            <person name="Qureshi H."/>
            <person name="Reardon M."/>
            <person name="Rodriguez R."/>
            <person name="Rogers Y.H."/>
            <person name="Romblad D."/>
            <person name="Ruhfel B."/>
            <person name="Scott R."/>
            <person name="Sitter C."/>
            <person name="Smallwood M."/>
            <person name="Stewart E."/>
            <person name="Strong R."/>
            <person name="Suh E."/>
            <person name="Thomas R."/>
            <person name="Tint N.N."/>
            <person name="Tse S."/>
            <person name="Vech C."/>
            <person name="Wang G."/>
            <person name="Wetter J."/>
            <person name="Williams S."/>
            <person name="Williams M."/>
            <person name="Windsor S."/>
            <person name="Winn-Deen E."/>
            <person name="Wolfe K."/>
            <person name="Zaveri J."/>
            <person name="Zaveri K."/>
            <person name="Abril J.F."/>
            <person name="Guigo R."/>
            <person name="Campbell M.J."/>
            <person name="Sjolander K.V."/>
            <person name="Karlak B."/>
            <person name="Kejariwal A."/>
            <person name="Mi H."/>
            <person name="Lazareva B."/>
            <person name="Hatton T."/>
            <person name="Narechania A."/>
            <person name="Diemer K."/>
            <person name="Muruganujan A."/>
            <person name="Guo N."/>
            <person name="Sato S."/>
            <person name="Bafna V."/>
            <person name="Istrail S."/>
            <person name="Lippert R."/>
            <person name="Schwartz R."/>
            <person name="Walenz B."/>
            <person name="Yooseph S."/>
            <person name="Allen D."/>
            <person name="Basu A."/>
            <person name="Baxendale J."/>
            <person name="Blick L."/>
            <person name="Caminha M."/>
            <person name="Carnes-Stine J."/>
            <person name="Caulk P."/>
            <person name="Chiang Y.H."/>
            <person name="Coyne M."/>
            <person name="Dahlke C."/>
            <person name="Mays A."/>
            <person name="Dombroski M."/>
            <person name="Donnelly M."/>
            <person name="Ely D."/>
            <person name="Esparham S."/>
            <person name="Fosler C."/>
            <person name="Gire H."/>
            <person name="Glanowski S."/>
            <person name="Glasser K."/>
            <person name="Glodek A."/>
            <person name="Gorokhov M."/>
            <person name="Graham K."/>
            <person name="Gropman B."/>
            <person name="Harris M."/>
            <person name="Heil J."/>
            <person name="Henderson S."/>
            <person name="Hoover J."/>
            <person name="Jennings D."/>
            <person name="Jordan C."/>
            <person name="Jordan J."/>
            <person name="Kasha J."/>
            <person name="Kagan L."/>
            <person name="Kraft C."/>
            <person name="Levitsky A."/>
            <person name="Lewis M."/>
            <person name="Liu X."/>
            <person name="Lopez J."/>
            <person name="Ma D."/>
            <person name="Majoros W."/>
            <person name="McDaniel J."/>
            <person name="Murphy S."/>
            <person name="Newman M."/>
            <person name="Nguyen T."/>
            <person name="Nguyen N."/>
            <person name="Nodell M."/>
            <person name="Pan S."/>
            <person name="Peck J."/>
            <person name="Peterson M."/>
            <person name="Rowe W."/>
            <person name="Sanders R."/>
            <person name="Scott J."/>
            <person name="Simpson M."/>
            <person name="Smith T."/>
            <person name="Sprague A."/>
            <person name="Stockwell T."/>
            <person name="Turner R."/>
            <person name="Venter E."/>
            <person name="Wang M."/>
            <person name="Wen M."/>
            <person name="Wu D."/>
            <person name="Wu M."/>
            <person name="Xia A."/>
            <person name="Zandieh A."/>
            <person name="Zhu X."/>
        </authorList>
    </citation>
    <scope>NUCLEOTIDE SEQUENCE</scope>
</reference>
<feature type="compositionally biased region" description="Gly residues" evidence="1">
    <location>
        <begin position="27"/>
        <end position="39"/>
    </location>
</feature>
<evidence type="ECO:0000313" key="2">
    <source>
        <dbReference type="EMBL" id="BAC85972.1"/>
    </source>
</evidence>
<evidence type="ECO:0000256" key="1">
    <source>
        <dbReference type="SAM" id="MobiDB-lite"/>
    </source>
</evidence>
<organism evidence="2">
    <name type="scientific">Homo sapiens</name>
    <name type="common">Human</name>
    <dbReference type="NCBI Taxonomy" id="9606"/>
    <lineage>
        <taxon>Eukaryota</taxon>
        <taxon>Metazoa</taxon>
        <taxon>Chordata</taxon>
        <taxon>Craniata</taxon>
        <taxon>Vertebrata</taxon>
        <taxon>Euteleostomi</taxon>
        <taxon>Mammalia</taxon>
        <taxon>Eutheria</taxon>
        <taxon>Euarchontoglires</taxon>
        <taxon>Primates</taxon>
        <taxon>Haplorrhini</taxon>
        <taxon>Catarrhini</taxon>
        <taxon>Hominidae</taxon>
        <taxon>Homo</taxon>
    </lineage>
</organism>
<feature type="region of interest" description="Disordered" evidence="1">
    <location>
        <begin position="113"/>
        <end position="148"/>
    </location>
</feature>
<accession>Q6ZV91</accession>
<proteinExistence type="evidence at transcript level"/>
<sequence>MTPPSTPNPAECGGDLGRRQGLPGRSGCWGWGTGPAGEAGRGRTGDPGSPRYNEPRGREYAIPVPTSEDVGLLAPAAAAFPHIWAGPRSMAWGAEASGSGTNYHSRCRRRRWGVGSRGPWSEQTFSPLGLPPPGAGLTGKDPRGVGCP</sequence>
<reference evidence="2" key="2">
    <citation type="submission" date="2003-07" db="EMBL/GenBank/DDBJ databases">
        <title>NEDO human cDNA sequencing project.</title>
        <authorList>
            <person name="Tanigami A."/>
            <person name="Fujiwara T."/>
            <person name="Shibahara T."/>
            <person name="Goto Y."/>
            <person name="Hirao M."/>
            <person name="Shimizu F."/>
            <person name="Wakebe H."/>
            <person name="Ono T."/>
            <person name="Hishigaki H."/>
            <person name="Watanabe T."/>
            <person name="Ozaki K."/>
            <person name="Sugiyama T."/>
            <person name="Irie R."/>
            <person name="Otsuki T."/>
            <person name="Sato H."/>
            <person name="Wakamatsu A."/>
            <person name="Ishii S."/>
            <person name="Yamamoto J."/>
            <person name="Isono Y."/>
            <person name="Kawai-Hio Y."/>
            <person name="Saito K."/>
            <person name="Nishikawa T."/>
            <person name="Kimura K."/>
            <person name="Yamashita H."/>
            <person name="Matsuo K."/>
            <person name="Nakamura Y."/>
            <person name="Sekine M."/>
            <person name="Kikuchi H."/>
            <person name="Kanda K."/>
            <person name="Wagatsuma M."/>
            <person name="Murakawa K."/>
            <person name="Kanehori K."/>
            <person name="Takahashi-Fujii A."/>
            <person name="Oshima A."/>
            <person name="Sugiyama A."/>
            <person name="Kawakami B."/>
            <person name="Suzuki Y."/>
            <person name="Sugano S."/>
            <person name="Nagahari K."/>
            <person name="Masuho Y."/>
            <person name="Nagai K."/>
            <person name="Isogai T."/>
        </authorList>
    </citation>
    <scope>NUCLEOTIDE SEQUENCE</scope>
    <source>
        <tissue evidence="2">Hippocampus</tissue>
    </source>
</reference>
<dbReference type="AlphaFoldDB" id="Q6ZV91"/>
<reference evidence="3" key="3">
    <citation type="submission" date="2005-07" db="EMBL/GenBank/DDBJ databases">
        <authorList>
            <person name="Mural R.J."/>
            <person name="Istrail S."/>
            <person name="Sutton G."/>
            <person name="Florea L."/>
            <person name="Halpern A.L."/>
            <person name="Mobarry C.M."/>
            <person name="Lippert R."/>
            <person name="Walenz B."/>
            <person name="Shatkay H."/>
            <person name="Dew I."/>
            <person name="Miller J.R."/>
            <person name="Flanigan M.J."/>
            <person name="Edwards N.J."/>
            <person name="Bolanos R."/>
            <person name="Fasulo D."/>
            <person name="Halldorsson B.V."/>
            <person name="Hannenhalli S."/>
            <person name="Turner R."/>
            <person name="Yooseph S."/>
            <person name="Lu F."/>
            <person name="Nusskern D.R."/>
            <person name="Shue B.C."/>
            <person name="Zheng X.H."/>
            <person name="Zhong F."/>
            <person name="Delcher A.L."/>
            <person name="Huson D.H."/>
            <person name="Kravitz S.A."/>
            <person name="Mouchard L."/>
            <person name="Reinert K."/>
            <person name="Remington K.A."/>
            <person name="Clark A.G."/>
            <person name="Waterman M.S."/>
            <person name="Eichler E.E."/>
            <person name="Adams M.D."/>
            <person name="Hunkapiller M.W."/>
            <person name="Myers E.W."/>
            <person name="Venter J.C."/>
        </authorList>
    </citation>
    <scope>NUCLEOTIDE SEQUENCE</scope>
</reference>
<dbReference type="EMBL" id="AK124865">
    <property type="protein sequence ID" value="BAC85972.1"/>
    <property type="molecule type" value="mRNA"/>
</dbReference>
<evidence type="ECO:0000313" key="3">
    <source>
        <dbReference type="EMBL" id="EAW61145.1"/>
    </source>
</evidence>
<name>Q6ZV91_HUMAN</name>
<dbReference type="EMBL" id="CH471248">
    <property type="protein sequence ID" value="EAW61145.1"/>
    <property type="molecule type" value="Genomic_DNA"/>
</dbReference>
<feature type="region of interest" description="Disordered" evidence="1">
    <location>
        <begin position="1"/>
        <end position="60"/>
    </location>
</feature>
<protein>
    <submittedName>
        <fullName evidence="3">HCG1647356, isoform CRA_b</fullName>
    </submittedName>
    <submittedName>
        <fullName evidence="2">cDNA FLJ42875 fis, clone BRHIP2029176</fullName>
    </submittedName>
</protein>